<comment type="caution">
    <text evidence="9">The sequence shown here is derived from an EMBL/GenBank/DDBJ whole genome shotgun (WGS) entry which is preliminary data.</text>
</comment>
<dbReference type="Pfam" id="PF23598">
    <property type="entry name" value="LRR_14"/>
    <property type="match status" value="1"/>
</dbReference>
<dbReference type="AlphaFoldDB" id="A0AAE1YD42"/>
<dbReference type="GO" id="GO:0043531">
    <property type="term" value="F:ADP binding"/>
    <property type="evidence" value="ECO:0007669"/>
    <property type="project" value="InterPro"/>
</dbReference>
<evidence type="ECO:0000256" key="3">
    <source>
        <dbReference type="ARBA" id="ARBA00022741"/>
    </source>
</evidence>
<dbReference type="InterPro" id="IPR002182">
    <property type="entry name" value="NB-ARC"/>
</dbReference>
<dbReference type="GO" id="GO:0098542">
    <property type="term" value="P:defense response to other organism"/>
    <property type="evidence" value="ECO:0007669"/>
    <property type="project" value="TreeGrafter"/>
</dbReference>
<comment type="similarity">
    <text evidence="1">Belongs to the disease resistance NB-LRR family.</text>
</comment>
<dbReference type="Gene3D" id="3.80.10.10">
    <property type="entry name" value="Ribonuclease Inhibitor"/>
    <property type="match status" value="1"/>
</dbReference>
<accession>A0AAE1YD42</accession>
<dbReference type="GO" id="GO:0005524">
    <property type="term" value="F:ATP binding"/>
    <property type="evidence" value="ECO:0007669"/>
    <property type="project" value="UniProtKB-KW"/>
</dbReference>
<sequence length="721" mass="83457">MVDAALEFTIHNLREKFRETFVLEHDVTEKIRQIAKSVQLLRSHLSDAQVTQASGGMMTIYERDIREIIQWFDRVQQKFAIVAASGGGRLSRFFKRLVPVGLKDLREIYIDIRKAEYRVDYFIRLFEESIRRRSYAQLTGESSRAASYLSKRSLRREEGFVGMEEEVEVLWSCIKEPQIRVIGICGMGGLGKTTLASRLFQDKRVRSLFPHLAWVFVSPDFEPRRIFEDVLKQLGVVYPEESVADMNAAEMARRLYNVQQEVPCLIVLDDLWSADGWRALSVAFPSGDTRSKILITTRVGQVVETAEIAAARRYIHKTRCLNPDEGWQLFMKTIGNQDLITDMGVVEMVGQKMVKYCEGLPLAIMNFADHFLRQRQEPSDESMQDERYIQSVVRDSQEEGSILESLALSYNNLPHFLRHCFLYLGHFQEHSPIQAEKLYLFWLAEGLLSLEDCGEEETLLNVADRYLDELAQRSMIEVHEEEVPTVTRFSSCQLRQPIRDLCLVKNKDEGYFRFVDFRNESQTVRGLSSSYRLHINLDGYEHGHGFRLKDAEKKEMRCLLISAKENQKELVWPHDLSSLVKFKYLRVLDFMGISFQGTQTLEGIGKLVHLMYLSFEDCTLPELPSSIGKLELLCVLDLRVINTMIIPDVLWKLKKLKHLYFPESFGTHGARKLRLDGLTDLETVINLNLNMCNVRDLFKLYNLRYVGLNVPGYLEEIEHIV</sequence>
<dbReference type="InterPro" id="IPR055414">
    <property type="entry name" value="LRR_R13L4/SHOC2-like"/>
</dbReference>
<evidence type="ECO:0000259" key="7">
    <source>
        <dbReference type="Pfam" id="PF23559"/>
    </source>
</evidence>
<protein>
    <submittedName>
        <fullName evidence="9">Disease resistance protein</fullName>
    </submittedName>
</protein>
<feature type="domain" description="Disease resistance R13L4/SHOC-2-like LRR" evidence="8">
    <location>
        <begin position="576"/>
        <end position="712"/>
    </location>
</feature>
<reference evidence="9" key="2">
    <citation type="journal article" date="2024" name="Plant">
        <title>Genomic evolution and insights into agronomic trait innovations of Sesamum species.</title>
        <authorList>
            <person name="Miao H."/>
            <person name="Wang L."/>
            <person name="Qu L."/>
            <person name="Liu H."/>
            <person name="Sun Y."/>
            <person name="Le M."/>
            <person name="Wang Q."/>
            <person name="Wei S."/>
            <person name="Zheng Y."/>
            <person name="Lin W."/>
            <person name="Duan Y."/>
            <person name="Cao H."/>
            <person name="Xiong S."/>
            <person name="Wang X."/>
            <person name="Wei L."/>
            <person name="Li C."/>
            <person name="Ma Q."/>
            <person name="Ju M."/>
            <person name="Zhao R."/>
            <person name="Li G."/>
            <person name="Mu C."/>
            <person name="Tian Q."/>
            <person name="Mei H."/>
            <person name="Zhang T."/>
            <person name="Gao T."/>
            <person name="Zhang H."/>
        </authorList>
    </citation>
    <scope>NUCLEOTIDE SEQUENCE</scope>
    <source>
        <strain evidence="9">3651</strain>
    </source>
</reference>
<dbReference type="PANTHER" id="PTHR23155">
    <property type="entry name" value="DISEASE RESISTANCE PROTEIN RP"/>
    <property type="match status" value="1"/>
</dbReference>
<dbReference type="InterPro" id="IPR058922">
    <property type="entry name" value="WHD_DRP"/>
</dbReference>
<dbReference type="Gene3D" id="3.40.50.300">
    <property type="entry name" value="P-loop containing nucleotide triphosphate hydrolases"/>
    <property type="match status" value="1"/>
</dbReference>
<name>A0AAE1YD42_9LAMI</name>
<evidence type="ECO:0000256" key="5">
    <source>
        <dbReference type="ARBA" id="ARBA00022840"/>
    </source>
</evidence>
<dbReference type="PANTHER" id="PTHR23155:SF1185">
    <property type="entry name" value="DISEASE RESISTANCE RPP8-LIKE PROTEIN 3-RELATED"/>
    <property type="match status" value="1"/>
</dbReference>
<keyword evidence="3" id="KW-0547">Nucleotide-binding</keyword>
<dbReference type="InterPro" id="IPR044974">
    <property type="entry name" value="Disease_R_plants"/>
</dbReference>
<evidence type="ECO:0000313" key="10">
    <source>
        <dbReference type="Proteomes" id="UP001293254"/>
    </source>
</evidence>
<feature type="domain" description="NB-ARC" evidence="6">
    <location>
        <begin position="164"/>
        <end position="337"/>
    </location>
</feature>
<keyword evidence="2" id="KW-0677">Repeat</keyword>
<dbReference type="PRINTS" id="PR00364">
    <property type="entry name" value="DISEASERSIST"/>
</dbReference>
<dbReference type="FunFam" id="3.40.50.300:FF:001091">
    <property type="entry name" value="Probable disease resistance protein At1g61300"/>
    <property type="match status" value="1"/>
</dbReference>
<evidence type="ECO:0000256" key="2">
    <source>
        <dbReference type="ARBA" id="ARBA00022737"/>
    </source>
</evidence>
<dbReference type="InterPro" id="IPR027417">
    <property type="entry name" value="P-loop_NTPase"/>
</dbReference>
<evidence type="ECO:0000259" key="8">
    <source>
        <dbReference type="Pfam" id="PF23598"/>
    </source>
</evidence>
<evidence type="ECO:0000256" key="1">
    <source>
        <dbReference type="ARBA" id="ARBA00008894"/>
    </source>
</evidence>
<dbReference type="SUPFAM" id="SSF52540">
    <property type="entry name" value="P-loop containing nucleoside triphosphate hydrolases"/>
    <property type="match status" value="1"/>
</dbReference>
<proteinExistence type="inferred from homology"/>
<dbReference type="EMBL" id="JACGWO010000005">
    <property type="protein sequence ID" value="KAK4427859.1"/>
    <property type="molecule type" value="Genomic_DNA"/>
</dbReference>
<evidence type="ECO:0000313" key="9">
    <source>
        <dbReference type="EMBL" id="KAK4427859.1"/>
    </source>
</evidence>
<dbReference type="Gene3D" id="1.10.10.10">
    <property type="entry name" value="Winged helix-like DNA-binding domain superfamily/Winged helix DNA-binding domain"/>
    <property type="match status" value="1"/>
</dbReference>
<dbReference type="Pfam" id="PF00931">
    <property type="entry name" value="NB-ARC"/>
    <property type="match status" value="1"/>
</dbReference>
<dbReference type="Proteomes" id="UP001293254">
    <property type="component" value="Unassembled WGS sequence"/>
</dbReference>
<keyword evidence="5" id="KW-0067">ATP-binding</keyword>
<evidence type="ECO:0000259" key="6">
    <source>
        <dbReference type="Pfam" id="PF00931"/>
    </source>
</evidence>
<dbReference type="InterPro" id="IPR032675">
    <property type="entry name" value="LRR_dom_sf"/>
</dbReference>
<dbReference type="SUPFAM" id="SSF52058">
    <property type="entry name" value="L domain-like"/>
    <property type="match status" value="1"/>
</dbReference>
<dbReference type="Pfam" id="PF23559">
    <property type="entry name" value="WHD_DRP"/>
    <property type="match status" value="1"/>
</dbReference>
<evidence type="ECO:0000256" key="4">
    <source>
        <dbReference type="ARBA" id="ARBA00022821"/>
    </source>
</evidence>
<organism evidence="9 10">
    <name type="scientific">Sesamum alatum</name>
    <dbReference type="NCBI Taxonomy" id="300844"/>
    <lineage>
        <taxon>Eukaryota</taxon>
        <taxon>Viridiplantae</taxon>
        <taxon>Streptophyta</taxon>
        <taxon>Embryophyta</taxon>
        <taxon>Tracheophyta</taxon>
        <taxon>Spermatophyta</taxon>
        <taxon>Magnoliopsida</taxon>
        <taxon>eudicotyledons</taxon>
        <taxon>Gunneridae</taxon>
        <taxon>Pentapetalae</taxon>
        <taxon>asterids</taxon>
        <taxon>lamiids</taxon>
        <taxon>Lamiales</taxon>
        <taxon>Pedaliaceae</taxon>
        <taxon>Sesamum</taxon>
    </lineage>
</organism>
<feature type="domain" description="Disease resistance protein winged helix" evidence="7">
    <location>
        <begin position="427"/>
        <end position="501"/>
    </location>
</feature>
<dbReference type="InterPro" id="IPR036388">
    <property type="entry name" value="WH-like_DNA-bd_sf"/>
</dbReference>
<reference evidence="9" key="1">
    <citation type="submission" date="2020-06" db="EMBL/GenBank/DDBJ databases">
        <authorList>
            <person name="Li T."/>
            <person name="Hu X."/>
            <person name="Zhang T."/>
            <person name="Song X."/>
            <person name="Zhang H."/>
            <person name="Dai N."/>
            <person name="Sheng W."/>
            <person name="Hou X."/>
            <person name="Wei L."/>
        </authorList>
    </citation>
    <scope>NUCLEOTIDE SEQUENCE</scope>
    <source>
        <strain evidence="9">3651</strain>
        <tissue evidence="9">Leaf</tissue>
    </source>
</reference>
<keyword evidence="10" id="KW-1185">Reference proteome</keyword>
<keyword evidence="4" id="KW-0611">Plant defense</keyword>
<gene>
    <name evidence="9" type="ORF">Salat_1554900</name>
</gene>